<dbReference type="InterPro" id="IPR018666">
    <property type="entry name" value="DUF2125"/>
</dbReference>
<keyword evidence="1" id="KW-0812">Transmembrane</keyword>
<protein>
    <recommendedName>
        <fullName evidence="4">DUF2125 domain-containing protein</fullName>
    </recommendedName>
</protein>
<name>A0A316JXE2_9HYPH</name>
<reference evidence="2 3" key="1">
    <citation type="submission" date="2018-05" db="EMBL/GenBank/DDBJ databases">
        <title>Comparative genomic sequence analysis between strain HN4 and CCM 8460T (Falsochrobactrum ovis) will provide more evidence to prove that HN4 is a new species of Falsochrobactrum.</title>
        <authorList>
            <person name="Lyu W."/>
            <person name="Sun L."/>
            <person name="Yao L."/>
        </authorList>
    </citation>
    <scope>NUCLEOTIDE SEQUENCE [LARGE SCALE GENOMIC DNA]</scope>
    <source>
        <strain evidence="2 3">HN4</strain>
    </source>
</reference>
<evidence type="ECO:0000313" key="3">
    <source>
        <dbReference type="Proteomes" id="UP000245865"/>
    </source>
</evidence>
<dbReference type="OrthoDB" id="7169664at2"/>
<organism evidence="2 3">
    <name type="scientific">Falsochrobactrum shanghaiense</name>
    <dbReference type="NCBI Taxonomy" id="2201899"/>
    <lineage>
        <taxon>Bacteria</taxon>
        <taxon>Pseudomonadati</taxon>
        <taxon>Pseudomonadota</taxon>
        <taxon>Alphaproteobacteria</taxon>
        <taxon>Hyphomicrobiales</taxon>
        <taxon>Brucellaceae</taxon>
        <taxon>Falsochrobactrum</taxon>
    </lineage>
</organism>
<dbReference type="RefSeq" id="WP_109705052.1">
    <property type="nucleotide sequence ID" value="NZ_QGDB01000001.1"/>
</dbReference>
<accession>A0A316JXE2</accession>
<dbReference type="Pfam" id="PF09898">
    <property type="entry name" value="DUF2125"/>
    <property type="match status" value="1"/>
</dbReference>
<feature type="transmembrane region" description="Helical" evidence="1">
    <location>
        <begin position="15"/>
        <end position="36"/>
    </location>
</feature>
<keyword evidence="1" id="KW-0472">Membrane</keyword>
<dbReference type="EMBL" id="QGDB01000001">
    <property type="protein sequence ID" value="PWL19780.1"/>
    <property type="molecule type" value="Genomic_DNA"/>
</dbReference>
<comment type="caution">
    <text evidence="2">The sequence shown here is derived from an EMBL/GenBank/DDBJ whole genome shotgun (WGS) entry which is preliminary data.</text>
</comment>
<dbReference type="AlphaFoldDB" id="A0A316JXE2"/>
<dbReference type="Proteomes" id="UP000245865">
    <property type="component" value="Unassembled WGS sequence"/>
</dbReference>
<evidence type="ECO:0000256" key="1">
    <source>
        <dbReference type="SAM" id="Phobius"/>
    </source>
</evidence>
<proteinExistence type="predicted"/>
<keyword evidence="1" id="KW-1133">Transmembrane helix</keyword>
<gene>
    <name evidence="2" type="ORF">DKP76_03760</name>
</gene>
<keyword evidence="3" id="KW-1185">Reference proteome</keyword>
<sequence>MVQTGTGHRKSRKRLVTIAILLLVVIAAYTAGWFYVADRLETRARADMAKLAAQGVGAQCENLHMGGYPLRIDVVCESISWQRPAAGMALRAGRFTSGSPVYAPRSLSNEMAGPALIEFPGLQPLEVNWSKFTSNTRLSRPFPTEIELDARDVAVGRRTETTTTKPIGMLEHMYMRLSSVDDLLKLNGRFAAFKLAPAVIGQAKSPEIDGLADIQISNAATFLAPSPSPMSERLRGHGGIINQAFLSMPNGAMVSVAGPFSVDMEGLIDADLKVTMVNPQSFAQAGQVLFPEQGGNIATVLFALSAMPKDENGNPVLEIAVRKGRASAGFIPLGRLPQL</sequence>
<evidence type="ECO:0000313" key="2">
    <source>
        <dbReference type="EMBL" id="PWL19780.1"/>
    </source>
</evidence>
<evidence type="ECO:0008006" key="4">
    <source>
        <dbReference type="Google" id="ProtNLM"/>
    </source>
</evidence>